<dbReference type="EMBL" id="LUGH01000143">
    <property type="protein sequence ID" value="OBZ88592.1"/>
    <property type="molecule type" value="Genomic_DNA"/>
</dbReference>
<gene>
    <name evidence="1" type="ORF">A0J61_03372</name>
</gene>
<accession>A0A1C7NHI6</accession>
<dbReference type="Proteomes" id="UP000093000">
    <property type="component" value="Unassembled WGS sequence"/>
</dbReference>
<dbReference type="InParanoid" id="A0A1C7NHI6"/>
<dbReference type="AlphaFoldDB" id="A0A1C7NHI6"/>
<proteinExistence type="predicted"/>
<evidence type="ECO:0000313" key="1">
    <source>
        <dbReference type="EMBL" id="OBZ88592.1"/>
    </source>
</evidence>
<protein>
    <submittedName>
        <fullName evidence="1">Uncharacterized protein</fullName>
    </submittedName>
</protein>
<organism evidence="1 2">
    <name type="scientific">Choanephora cucurbitarum</name>
    <dbReference type="NCBI Taxonomy" id="101091"/>
    <lineage>
        <taxon>Eukaryota</taxon>
        <taxon>Fungi</taxon>
        <taxon>Fungi incertae sedis</taxon>
        <taxon>Mucoromycota</taxon>
        <taxon>Mucoromycotina</taxon>
        <taxon>Mucoromycetes</taxon>
        <taxon>Mucorales</taxon>
        <taxon>Mucorineae</taxon>
        <taxon>Choanephoraceae</taxon>
        <taxon>Choanephoroideae</taxon>
        <taxon>Choanephora</taxon>
    </lineage>
</organism>
<keyword evidence="2" id="KW-1185">Reference proteome</keyword>
<evidence type="ECO:0000313" key="2">
    <source>
        <dbReference type="Proteomes" id="UP000093000"/>
    </source>
</evidence>
<comment type="caution">
    <text evidence="1">The sequence shown here is derived from an EMBL/GenBank/DDBJ whole genome shotgun (WGS) entry which is preliminary data.</text>
</comment>
<sequence>MRYDNYLYETENGSSEADFIIKIYGLIMENVFRGSGCRLIWGDTKSPSCLKRSNDNCKLDKLGTDEMEAGTSRRHSRKQK</sequence>
<feature type="non-terminal residue" evidence="1">
    <location>
        <position position="80"/>
    </location>
</feature>
<dbReference type="OrthoDB" id="2287651at2759"/>
<reference evidence="1 2" key="1">
    <citation type="submission" date="2016-03" db="EMBL/GenBank/DDBJ databases">
        <title>Choanephora cucurbitarum.</title>
        <authorList>
            <person name="Min B."/>
            <person name="Park H."/>
            <person name="Park J.-H."/>
            <person name="Shin H.-D."/>
            <person name="Choi I.-G."/>
        </authorList>
    </citation>
    <scope>NUCLEOTIDE SEQUENCE [LARGE SCALE GENOMIC DNA]</scope>
    <source>
        <strain evidence="1 2">KUS-F28377</strain>
    </source>
</reference>
<name>A0A1C7NHI6_9FUNG</name>